<dbReference type="Pfam" id="PF09335">
    <property type="entry name" value="VTT_dom"/>
    <property type="match status" value="1"/>
</dbReference>
<evidence type="ECO:0000256" key="6">
    <source>
        <dbReference type="RuleBase" id="RU366058"/>
    </source>
</evidence>
<feature type="transmembrane region" description="Helical" evidence="6">
    <location>
        <begin position="193"/>
        <end position="213"/>
    </location>
</feature>
<feature type="transmembrane region" description="Helical" evidence="6">
    <location>
        <begin position="46"/>
        <end position="69"/>
    </location>
</feature>
<organism evidence="8 9">
    <name type="scientific">Paenibacillus pini JCM 16418</name>
    <dbReference type="NCBI Taxonomy" id="1236976"/>
    <lineage>
        <taxon>Bacteria</taxon>
        <taxon>Bacillati</taxon>
        <taxon>Bacillota</taxon>
        <taxon>Bacilli</taxon>
        <taxon>Bacillales</taxon>
        <taxon>Paenibacillaceae</taxon>
        <taxon>Paenibacillus</taxon>
    </lineage>
</organism>
<feature type="transmembrane region" description="Helical" evidence="6">
    <location>
        <begin position="14"/>
        <end position="34"/>
    </location>
</feature>
<dbReference type="PANTHER" id="PTHR12677:SF59">
    <property type="entry name" value="GOLGI APPARATUS MEMBRANE PROTEIN TVP38-RELATED"/>
    <property type="match status" value="1"/>
</dbReference>
<dbReference type="STRING" id="1236976.JCM16418_1988"/>
<sequence length="222" mass="24774">MNRENKSELAKKRWAAFLTIIGVLLVICTYMYLLRNGEVHRFFVQVHELGFIGICLAVAIQTFINIVPIPGEFTSVLLMELYGPIWGGFYSWLGGFLGAIGAYLLMGSMSKPFESYLKSSKVFNKVEHFVVKRKSASLLIVRILPIIPFHLINYMAGMLRLNLRSFIWTTAVGIIPFHVASSIVYAGVKQGSLVWGILGLAILALLAIVGWMVGKRYNALSN</sequence>
<keyword evidence="2 6" id="KW-1003">Cell membrane</keyword>
<comment type="caution">
    <text evidence="8">The sequence shown here is derived from an EMBL/GenBank/DDBJ whole genome shotgun (WGS) entry which is preliminary data.</text>
</comment>
<dbReference type="EMBL" id="BAVZ01000005">
    <property type="protein sequence ID" value="GAF07954.1"/>
    <property type="molecule type" value="Genomic_DNA"/>
</dbReference>
<keyword evidence="9" id="KW-1185">Reference proteome</keyword>
<comment type="subcellular location">
    <subcellularLocation>
        <location evidence="1 6">Cell membrane</location>
        <topology evidence="1 6">Multi-pass membrane protein</topology>
    </subcellularLocation>
</comment>
<feature type="domain" description="VTT" evidence="7">
    <location>
        <begin position="69"/>
        <end position="179"/>
    </location>
</feature>
<dbReference type="InterPro" id="IPR015414">
    <property type="entry name" value="TMEM64"/>
</dbReference>
<dbReference type="InterPro" id="IPR032816">
    <property type="entry name" value="VTT_dom"/>
</dbReference>
<accession>W7YZZ1</accession>
<dbReference type="RefSeq" id="WP_036647925.1">
    <property type="nucleotide sequence ID" value="NZ_BAVZ01000005.1"/>
</dbReference>
<protein>
    <recommendedName>
        <fullName evidence="6">TVP38/TMEM64 family membrane protein</fullName>
    </recommendedName>
</protein>
<evidence type="ECO:0000256" key="2">
    <source>
        <dbReference type="ARBA" id="ARBA00022475"/>
    </source>
</evidence>
<dbReference type="GO" id="GO:0005886">
    <property type="term" value="C:plasma membrane"/>
    <property type="evidence" value="ECO:0007669"/>
    <property type="project" value="UniProtKB-SubCell"/>
</dbReference>
<dbReference type="AlphaFoldDB" id="W7YZZ1"/>
<keyword evidence="5 6" id="KW-0472">Membrane</keyword>
<name>W7YZZ1_9BACL</name>
<gene>
    <name evidence="8" type="ORF">JCM16418_1988</name>
</gene>
<feature type="transmembrane region" description="Helical" evidence="6">
    <location>
        <begin position="139"/>
        <end position="159"/>
    </location>
</feature>
<dbReference type="OrthoDB" id="9812980at2"/>
<dbReference type="PANTHER" id="PTHR12677">
    <property type="entry name" value="GOLGI APPARATUS MEMBRANE PROTEIN TVP38-RELATED"/>
    <property type="match status" value="1"/>
</dbReference>
<keyword evidence="3 6" id="KW-0812">Transmembrane</keyword>
<evidence type="ECO:0000256" key="3">
    <source>
        <dbReference type="ARBA" id="ARBA00022692"/>
    </source>
</evidence>
<feature type="transmembrane region" description="Helical" evidence="6">
    <location>
        <begin position="89"/>
        <end position="106"/>
    </location>
</feature>
<dbReference type="Proteomes" id="UP000019364">
    <property type="component" value="Unassembled WGS sequence"/>
</dbReference>
<feature type="transmembrane region" description="Helical" evidence="6">
    <location>
        <begin position="165"/>
        <end position="186"/>
    </location>
</feature>
<keyword evidence="4 6" id="KW-1133">Transmembrane helix</keyword>
<comment type="similarity">
    <text evidence="6">Belongs to the TVP38/TMEM64 family.</text>
</comment>
<evidence type="ECO:0000313" key="9">
    <source>
        <dbReference type="Proteomes" id="UP000019364"/>
    </source>
</evidence>
<dbReference type="eggNOG" id="COG0398">
    <property type="taxonomic scope" value="Bacteria"/>
</dbReference>
<evidence type="ECO:0000259" key="7">
    <source>
        <dbReference type="Pfam" id="PF09335"/>
    </source>
</evidence>
<evidence type="ECO:0000256" key="4">
    <source>
        <dbReference type="ARBA" id="ARBA00022989"/>
    </source>
</evidence>
<evidence type="ECO:0000256" key="1">
    <source>
        <dbReference type="ARBA" id="ARBA00004651"/>
    </source>
</evidence>
<evidence type="ECO:0000256" key="5">
    <source>
        <dbReference type="ARBA" id="ARBA00023136"/>
    </source>
</evidence>
<reference evidence="8 9" key="1">
    <citation type="journal article" date="2014" name="Genome Announc.">
        <title>Draft Genome Sequence of Paenibacillus pini JCM 16418T, Isolated from the Rhizosphere of Pine Tree.</title>
        <authorList>
            <person name="Yuki M."/>
            <person name="Oshima K."/>
            <person name="Suda W."/>
            <person name="Oshida Y."/>
            <person name="Kitamura K."/>
            <person name="Iida Y."/>
            <person name="Hattori M."/>
            <person name="Ohkuma M."/>
        </authorList>
    </citation>
    <scope>NUCLEOTIDE SEQUENCE [LARGE SCALE GENOMIC DNA]</scope>
    <source>
        <strain evidence="8 9">JCM 16418</strain>
    </source>
</reference>
<proteinExistence type="inferred from homology"/>
<evidence type="ECO:0000313" key="8">
    <source>
        <dbReference type="EMBL" id="GAF07954.1"/>
    </source>
</evidence>